<comment type="caution">
    <text evidence="2">The sequence shown here is derived from an EMBL/GenBank/DDBJ whole genome shotgun (WGS) entry which is preliminary data.</text>
</comment>
<feature type="transmembrane region" description="Helical" evidence="1">
    <location>
        <begin position="26"/>
        <end position="49"/>
    </location>
</feature>
<evidence type="ECO:0000313" key="3">
    <source>
        <dbReference type="Proteomes" id="UP001335737"/>
    </source>
</evidence>
<keyword evidence="1" id="KW-1133">Transmembrane helix</keyword>
<keyword evidence="1" id="KW-0812">Transmembrane</keyword>
<dbReference type="Proteomes" id="UP001335737">
    <property type="component" value="Unassembled WGS sequence"/>
</dbReference>
<feature type="transmembrane region" description="Helical" evidence="1">
    <location>
        <begin position="93"/>
        <end position="117"/>
    </location>
</feature>
<feature type="transmembrane region" description="Helical" evidence="1">
    <location>
        <begin position="129"/>
        <end position="153"/>
    </location>
</feature>
<gene>
    <name evidence="2" type="ORF">QGM71_16970</name>
</gene>
<dbReference type="EMBL" id="JARZFX010000011">
    <property type="protein sequence ID" value="MEC5425180.1"/>
    <property type="molecule type" value="Genomic_DNA"/>
</dbReference>
<protein>
    <recommendedName>
        <fullName evidence="4">ABC transporter ATPase</fullName>
    </recommendedName>
</protein>
<dbReference type="RefSeq" id="WP_327608733.1">
    <property type="nucleotide sequence ID" value="NZ_JARZFX010000011.1"/>
</dbReference>
<reference evidence="2 3" key="1">
    <citation type="journal article" date="2024" name="Int. J. Syst. Evol. Microbiol.">
        <title>Virgibacillus tibetensis sp. nov., isolated from salt lake on the Tibetan Plateau of China.</title>
        <authorList>
            <person name="Phurbu D."/>
            <person name="Liu Z.-X."/>
            <person name="Wang R."/>
            <person name="Zheng Y.-Y."/>
            <person name="Liu H.-C."/>
            <person name="Zhou Y.-G."/>
            <person name="Yu Y.-J."/>
            <person name="Li A.-H."/>
        </authorList>
    </citation>
    <scope>NUCLEOTIDE SEQUENCE [LARGE SCALE GENOMIC DNA]</scope>
    <source>
        <strain evidence="2 3">C22-A2</strain>
    </source>
</reference>
<keyword evidence="1" id="KW-0472">Membrane</keyword>
<feature type="transmembrane region" description="Helical" evidence="1">
    <location>
        <begin position="208"/>
        <end position="234"/>
    </location>
</feature>
<feature type="transmembrane region" description="Helical" evidence="1">
    <location>
        <begin position="173"/>
        <end position="196"/>
    </location>
</feature>
<feature type="transmembrane region" description="Helical" evidence="1">
    <location>
        <begin position="61"/>
        <end position="81"/>
    </location>
</feature>
<proteinExistence type="predicted"/>
<evidence type="ECO:0000313" key="2">
    <source>
        <dbReference type="EMBL" id="MEC5425180.1"/>
    </source>
</evidence>
<evidence type="ECO:0000256" key="1">
    <source>
        <dbReference type="SAM" id="Phobius"/>
    </source>
</evidence>
<keyword evidence="3" id="KW-1185">Reference proteome</keyword>
<evidence type="ECO:0008006" key="4">
    <source>
        <dbReference type="Google" id="ProtNLM"/>
    </source>
</evidence>
<sequence length="257" mass="29820">MLKKLTEEDFAVLRCPLESGRQSPSALAPILVLSIFLQALMFVLTYVVAADATLFPYKEEMFVIHLLITGILMLFSIIYSIPNVYMKGQKVQYILTVIVSQNLFGVFFYICVVFIIGKDKYISEESLLIFTYITLLFGLLIFIVTCIRFYVLLVKGQYRKESKKDKLRLKLEFSIQSFLPQIILASISLLFVVQYLVREFGIAEIETIIMMILFILLFYTMLFVLPEQLVILYCKYRFDSFNYNKNGKLKPMGRKGV</sequence>
<organism evidence="2 3">
    <name type="scientific">Virgibacillus tibetensis</name>
    <dbReference type="NCBI Taxonomy" id="3042313"/>
    <lineage>
        <taxon>Bacteria</taxon>
        <taxon>Bacillati</taxon>
        <taxon>Bacillota</taxon>
        <taxon>Bacilli</taxon>
        <taxon>Bacillales</taxon>
        <taxon>Bacillaceae</taxon>
        <taxon>Virgibacillus</taxon>
    </lineage>
</organism>
<name>A0ABU6KJ64_9BACI</name>
<accession>A0ABU6KJ64</accession>